<dbReference type="Gene3D" id="2.20.100.10">
    <property type="entry name" value="Thrombospondin type-1 (TSP1) repeat"/>
    <property type="match status" value="2"/>
</dbReference>
<dbReference type="EMBL" id="JACTAM010000009">
    <property type="protein sequence ID" value="KAI2660551.1"/>
    <property type="molecule type" value="Genomic_DNA"/>
</dbReference>
<protein>
    <submittedName>
        <fullName evidence="12">Thrombospondin type-1 domain-containing protein 7B</fullName>
    </submittedName>
</protein>
<sequence>MGLHYLAQSTYILQEVTGADLRGEETSRDERRQEESADGAFSSCRARWDILRVCVRVYEAVPCRSECNEYEWVTDPWSVCTINTVDELPACGEGVQSRKIRCVRRGSGDLVSSVNETLCDQDEIPLQAQTCVLPCPNDCVMSQWSQWSTCSIPCNESTVRTRTRHMLRPPVANRVCPDSNQTEPCSLNSTCFNYHYNVSSWSTCQLSEHAICGQGARTRLLDCIRSDGKVVDLSACEELGLPQPWRLAKNCVVDCPFNCILSDWAPWTECSHTCGSKGVMTRTRSVLQQAHEEGRPCASQLSQTKPCPISPCYTWLLSDWSPCTVELSVIQRKCHCNKLLSLTAHSSSGLMSRPCGFMQGAECGEGMRERNLTCVVHWSDWPDSPYPSKTVEDEKCGDRVRKESEQELQQPCFVPCPGDCHLTEWSQWSSCQLTCLEGRSFETVGRQARSQAVVIQEGNVTVTSGGPVHGMTTKDQCGASGGCFPQNRPTTVRHCHPPCTKPFSHCKQGYTEVMTTHGFLDYCTKTPGADNKKADVKTSSGRLKPGTTQIQDFFGEWSLQPLGPEWKMVKQLLQVHCHQRECAICFCCNRPLKPSKQSKSSSPPQKPLTLAYDGDVDM</sequence>
<evidence type="ECO:0000256" key="3">
    <source>
        <dbReference type="ARBA" id="ARBA00022729"/>
    </source>
</evidence>
<dbReference type="InterPro" id="IPR044004">
    <property type="entry name" value="TSP1_spondin_dom"/>
</dbReference>
<keyword evidence="2" id="KW-0812">Transmembrane</keyword>
<dbReference type="InterPro" id="IPR056991">
    <property type="entry name" value="TSP1_TSH7A-B_C"/>
</dbReference>
<dbReference type="InterPro" id="IPR036383">
    <property type="entry name" value="TSP1_rpt_sf"/>
</dbReference>
<keyword evidence="6" id="KW-0472">Membrane</keyword>
<accession>A0ABQ8MED9</accession>
<dbReference type="PROSITE" id="PS50092">
    <property type="entry name" value="TSP1"/>
    <property type="match status" value="4"/>
</dbReference>
<evidence type="ECO:0000256" key="9">
    <source>
        <dbReference type="SAM" id="MobiDB-lite"/>
    </source>
</evidence>
<dbReference type="InterPro" id="IPR000884">
    <property type="entry name" value="TSP1_rpt"/>
</dbReference>
<dbReference type="Pfam" id="PF19030">
    <property type="entry name" value="TSP1_ADAMTS"/>
    <property type="match status" value="1"/>
</dbReference>
<evidence type="ECO:0000256" key="1">
    <source>
        <dbReference type="ARBA" id="ARBA00004479"/>
    </source>
</evidence>
<evidence type="ECO:0000256" key="7">
    <source>
        <dbReference type="ARBA" id="ARBA00023157"/>
    </source>
</evidence>
<dbReference type="PANTHER" id="PTHR11311">
    <property type="entry name" value="SPONDIN"/>
    <property type="match status" value="1"/>
</dbReference>
<keyword evidence="8" id="KW-0325">Glycoprotein</keyword>
<evidence type="ECO:0000256" key="2">
    <source>
        <dbReference type="ARBA" id="ARBA00022692"/>
    </source>
</evidence>
<keyword evidence="3" id="KW-0732">Signal</keyword>
<comment type="caution">
    <text evidence="12">The sequence shown here is derived from an EMBL/GenBank/DDBJ whole genome shotgun (WGS) entry which is preliminary data.</text>
</comment>
<evidence type="ECO:0000313" key="13">
    <source>
        <dbReference type="Proteomes" id="UP000830375"/>
    </source>
</evidence>
<dbReference type="Pfam" id="PF23308">
    <property type="entry name" value="TSP1_TSH7A-B_C"/>
    <property type="match status" value="1"/>
</dbReference>
<keyword evidence="5" id="KW-1133">Transmembrane helix</keyword>
<evidence type="ECO:0000256" key="6">
    <source>
        <dbReference type="ARBA" id="ARBA00023136"/>
    </source>
</evidence>
<evidence type="ECO:0000256" key="4">
    <source>
        <dbReference type="ARBA" id="ARBA00022737"/>
    </source>
</evidence>
<reference evidence="12 13" key="1">
    <citation type="submission" date="2022-01" db="EMBL/GenBank/DDBJ databases">
        <title>A high-quality chromosome-level genome assembly of rohu carp, Labeo rohita.</title>
        <authorList>
            <person name="Arick M.A. II"/>
            <person name="Hsu C.-Y."/>
            <person name="Magbanua Z."/>
            <person name="Pechanova O."/>
            <person name="Grover C."/>
            <person name="Miller E."/>
            <person name="Thrash A."/>
            <person name="Ezzel L."/>
            <person name="Alam S."/>
            <person name="Benzie J."/>
            <person name="Hamilton M."/>
            <person name="Karsi A."/>
            <person name="Lawrence M.L."/>
            <person name="Peterson D.G."/>
        </authorList>
    </citation>
    <scope>NUCLEOTIDE SEQUENCE [LARGE SCALE GENOMIC DNA]</scope>
    <source>
        <strain evidence="13">BAU-BD-2019</strain>
        <tissue evidence="12">Blood</tissue>
    </source>
</reference>
<proteinExistence type="predicted"/>
<keyword evidence="7" id="KW-1015">Disulfide bond</keyword>
<evidence type="ECO:0000259" key="11">
    <source>
        <dbReference type="Pfam" id="PF23308"/>
    </source>
</evidence>
<feature type="domain" description="Spondin-like TSP1" evidence="10">
    <location>
        <begin position="259"/>
        <end position="312"/>
    </location>
</feature>
<name>A0ABQ8MED9_LABRO</name>
<dbReference type="Pfam" id="PF00090">
    <property type="entry name" value="TSP_1"/>
    <property type="match status" value="2"/>
</dbReference>
<dbReference type="Pfam" id="PF19028">
    <property type="entry name" value="TSP1_spondin"/>
    <property type="match status" value="1"/>
</dbReference>
<evidence type="ECO:0000259" key="10">
    <source>
        <dbReference type="Pfam" id="PF19028"/>
    </source>
</evidence>
<dbReference type="Proteomes" id="UP000830375">
    <property type="component" value="Unassembled WGS sequence"/>
</dbReference>
<dbReference type="SUPFAM" id="SSF82895">
    <property type="entry name" value="TSP-1 type 1 repeat"/>
    <property type="match status" value="3"/>
</dbReference>
<evidence type="ECO:0000256" key="8">
    <source>
        <dbReference type="ARBA" id="ARBA00023180"/>
    </source>
</evidence>
<feature type="region of interest" description="Disordered" evidence="9">
    <location>
        <begin position="594"/>
        <end position="618"/>
    </location>
</feature>
<feature type="domain" description="Thrombospondin type-1" evidence="11">
    <location>
        <begin position="497"/>
        <end position="528"/>
    </location>
</feature>
<keyword evidence="4" id="KW-0677">Repeat</keyword>
<organism evidence="12 13">
    <name type="scientific">Labeo rohita</name>
    <name type="common">Indian major carp</name>
    <name type="synonym">Cyprinus rohita</name>
    <dbReference type="NCBI Taxonomy" id="84645"/>
    <lineage>
        <taxon>Eukaryota</taxon>
        <taxon>Metazoa</taxon>
        <taxon>Chordata</taxon>
        <taxon>Craniata</taxon>
        <taxon>Vertebrata</taxon>
        <taxon>Euteleostomi</taxon>
        <taxon>Actinopterygii</taxon>
        <taxon>Neopterygii</taxon>
        <taxon>Teleostei</taxon>
        <taxon>Ostariophysi</taxon>
        <taxon>Cypriniformes</taxon>
        <taxon>Cyprinidae</taxon>
        <taxon>Labeoninae</taxon>
        <taxon>Labeonini</taxon>
        <taxon>Labeo</taxon>
    </lineage>
</organism>
<keyword evidence="13" id="KW-1185">Reference proteome</keyword>
<feature type="compositionally biased region" description="Low complexity" evidence="9">
    <location>
        <begin position="594"/>
        <end position="603"/>
    </location>
</feature>
<comment type="subcellular location">
    <subcellularLocation>
        <location evidence="1">Membrane</location>
        <topology evidence="1">Single-pass type I membrane protein</topology>
    </subcellularLocation>
</comment>
<dbReference type="PANTHER" id="PTHR11311:SF7">
    <property type="entry name" value="THROMBOSPONDIN TYPE-1 DOMAIN-CONTAINING PROTEIN 7B"/>
    <property type="match status" value="1"/>
</dbReference>
<evidence type="ECO:0000256" key="5">
    <source>
        <dbReference type="ARBA" id="ARBA00022989"/>
    </source>
</evidence>
<dbReference type="InterPro" id="IPR051418">
    <property type="entry name" value="Spondin/Thrombospondin_T1"/>
</dbReference>
<gene>
    <name evidence="12" type="ORF">H4Q32_008141</name>
</gene>
<dbReference type="SMART" id="SM00209">
    <property type="entry name" value="TSP1"/>
    <property type="match status" value="4"/>
</dbReference>
<evidence type="ECO:0000313" key="12">
    <source>
        <dbReference type="EMBL" id="KAI2660551.1"/>
    </source>
</evidence>